<feature type="region of interest" description="Disordered" evidence="1">
    <location>
        <begin position="1"/>
        <end position="41"/>
    </location>
</feature>
<dbReference type="AlphaFoldDB" id="A0A542XL41"/>
<dbReference type="Proteomes" id="UP000315983">
    <property type="component" value="Unassembled WGS sequence"/>
</dbReference>
<dbReference type="GeneID" id="93770962"/>
<name>A0A542XL41_SALAC</name>
<evidence type="ECO:0000256" key="1">
    <source>
        <dbReference type="SAM" id="MobiDB-lite"/>
    </source>
</evidence>
<reference evidence="4 5" key="1">
    <citation type="submission" date="2019-06" db="EMBL/GenBank/DDBJ databases">
        <title>Sequencing the genomes of 1000 actinobacteria strains.</title>
        <authorList>
            <person name="Klenk H.-P."/>
        </authorList>
    </citation>
    <scope>NUCLEOTIDE SEQUENCE [LARGE SCALE GENOMIC DNA]</scope>
    <source>
        <strain evidence="4 5">DSM 44819</strain>
    </source>
</reference>
<keyword evidence="2" id="KW-0472">Membrane</keyword>
<organism evidence="4 5">
    <name type="scientific">Salinispora arenicola</name>
    <dbReference type="NCBI Taxonomy" id="168697"/>
    <lineage>
        <taxon>Bacteria</taxon>
        <taxon>Bacillati</taxon>
        <taxon>Actinomycetota</taxon>
        <taxon>Actinomycetes</taxon>
        <taxon>Micromonosporales</taxon>
        <taxon>Micromonosporaceae</taxon>
        <taxon>Salinispora</taxon>
    </lineage>
</organism>
<evidence type="ECO:0000313" key="3">
    <source>
        <dbReference type="EMBL" id="GIM83355.1"/>
    </source>
</evidence>
<protein>
    <submittedName>
        <fullName evidence="4">Uncharacterized protein</fullName>
    </submittedName>
</protein>
<keyword evidence="6" id="KW-1185">Reference proteome</keyword>
<feature type="compositionally biased region" description="Basic and acidic residues" evidence="1">
    <location>
        <begin position="23"/>
        <end position="35"/>
    </location>
</feature>
<keyword evidence="2" id="KW-1133">Transmembrane helix</keyword>
<accession>A0A542XL41</accession>
<feature type="transmembrane region" description="Helical" evidence="2">
    <location>
        <begin position="235"/>
        <end position="254"/>
    </location>
</feature>
<evidence type="ECO:0000313" key="5">
    <source>
        <dbReference type="Proteomes" id="UP000315983"/>
    </source>
</evidence>
<dbReference type="Proteomes" id="UP000677457">
    <property type="component" value="Unassembled WGS sequence"/>
</dbReference>
<reference evidence="3 6" key="2">
    <citation type="submission" date="2021-03" db="EMBL/GenBank/DDBJ databases">
        <title>Whole genome shotgun sequence of Salinispora arenicola NBRC 105043.</title>
        <authorList>
            <person name="Komaki H."/>
            <person name="Tamura T."/>
        </authorList>
    </citation>
    <scope>NUCLEOTIDE SEQUENCE [LARGE SCALE GENOMIC DNA]</scope>
    <source>
        <strain evidence="3 6">NBRC 105043</strain>
    </source>
</reference>
<dbReference type="EMBL" id="VFOL01000001">
    <property type="protein sequence ID" value="TQL36571.1"/>
    <property type="molecule type" value="Genomic_DNA"/>
</dbReference>
<evidence type="ECO:0000313" key="4">
    <source>
        <dbReference type="EMBL" id="TQL36571.1"/>
    </source>
</evidence>
<keyword evidence="2" id="KW-0812">Transmembrane</keyword>
<feature type="transmembrane region" description="Helical" evidence="2">
    <location>
        <begin position="166"/>
        <end position="186"/>
    </location>
</feature>
<dbReference type="RefSeq" id="WP_018585714.1">
    <property type="nucleotide sequence ID" value="NZ_BOQM01000008.1"/>
</dbReference>
<evidence type="ECO:0000313" key="6">
    <source>
        <dbReference type="Proteomes" id="UP000677457"/>
    </source>
</evidence>
<gene>
    <name evidence="4" type="ORF">FB564_1674</name>
    <name evidence="3" type="ORF">Sar04_11790</name>
</gene>
<comment type="caution">
    <text evidence="4">The sequence shown here is derived from an EMBL/GenBank/DDBJ whole genome shotgun (WGS) entry which is preliminary data.</text>
</comment>
<proteinExistence type="predicted"/>
<dbReference type="EMBL" id="BOQM01000008">
    <property type="protein sequence ID" value="GIM83355.1"/>
    <property type="molecule type" value="Genomic_DNA"/>
</dbReference>
<sequence length="255" mass="26369">MNRIPIQDRGPGRQHTPPVPSRPTHEPEPVHETGPVHEPQAAHEPVATAWVDYLAAARQLDGIRRGAATAAGEQARAVQIAREELATVRARLAGQEARLRASGVPPISLVPTPPELSAASRSMASGPATVLAALRVAAGRVDAADTALATRRMINTAGWPVVARNLLGYAPLALLMPFVQLVLLAVTGPSPLSAAALVVGLAMPAAAFAAGWWWVGRLAGPDAGGQPDRTPRLGVLVCLVPAVLASTVLLLALLG</sequence>
<feature type="transmembrane region" description="Helical" evidence="2">
    <location>
        <begin position="192"/>
        <end position="215"/>
    </location>
</feature>
<evidence type="ECO:0000256" key="2">
    <source>
        <dbReference type="SAM" id="Phobius"/>
    </source>
</evidence>